<feature type="domain" description="Calcineurin-like phosphoesterase" evidence="1">
    <location>
        <begin position="34"/>
        <end position="253"/>
    </location>
</feature>
<name>A0A4R3KYH4_9SPHI</name>
<gene>
    <name evidence="2" type="ORF">EDD80_101554</name>
</gene>
<dbReference type="RefSeq" id="WP_132127790.1">
    <property type="nucleotide sequence ID" value="NZ_CP042432.1"/>
</dbReference>
<keyword evidence="3" id="KW-1185">Reference proteome</keyword>
<evidence type="ECO:0000313" key="3">
    <source>
        <dbReference type="Proteomes" id="UP000295807"/>
    </source>
</evidence>
<dbReference type="SUPFAM" id="SSF56300">
    <property type="entry name" value="Metallo-dependent phosphatases"/>
    <property type="match status" value="1"/>
</dbReference>
<evidence type="ECO:0000259" key="1">
    <source>
        <dbReference type="Pfam" id="PF00149"/>
    </source>
</evidence>
<dbReference type="PANTHER" id="PTHR16509">
    <property type="match status" value="1"/>
</dbReference>
<sequence length="303" mass="34276">MIRSRKLTFLLFAVVFTFTGIKPGLAQQSEPLFTFGVMTDVQYANQDNAGTRHYRSSPGKLREAVAVFNREKVAFVLHLGDFIDKGFRHFDTLNAITGKLQMPLYHVLGNHDFSVKAAERSKVLPKMGLRKAYYSFSKKKWRFIILNGNDVSLFANAPGSEKYMRAKAMLEKLKEEGAPNARDWNGAVGGQQIKWLQKELALAERRGEQVIVACHYPLYPNGASELLWNAARLRELAEASPQVVAWFNGHVHKSQYFPKNGVHYISFRGIVEEEENACAVVSVFDDRLEIKGFGSEQSRTLTK</sequence>
<dbReference type="OrthoDB" id="9791866at2"/>
<evidence type="ECO:0000313" key="2">
    <source>
        <dbReference type="EMBL" id="TCS90354.1"/>
    </source>
</evidence>
<accession>A0A4R3KYH4</accession>
<reference evidence="2 3" key="1">
    <citation type="submission" date="2019-03" db="EMBL/GenBank/DDBJ databases">
        <title>Genomic Encyclopedia of Type Strains, Phase IV (KMG-IV): sequencing the most valuable type-strain genomes for metagenomic binning, comparative biology and taxonomic classification.</title>
        <authorList>
            <person name="Goeker M."/>
        </authorList>
    </citation>
    <scope>NUCLEOTIDE SEQUENCE [LARGE SCALE GENOMIC DNA]</scope>
    <source>
        <strain evidence="2 3">DSM 21100</strain>
    </source>
</reference>
<dbReference type="InterPro" id="IPR029052">
    <property type="entry name" value="Metallo-depent_PP-like"/>
</dbReference>
<dbReference type="GO" id="GO:0008663">
    <property type="term" value="F:2',3'-cyclic-nucleotide 2'-phosphodiesterase activity"/>
    <property type="evidence" value="ECO:0007669"/>
    <property type="project" value="TreeGrafter"/>
</dbReference>
<dbReference type="EMBL" id="SMAD01000001">
    <property type="protein sequence ID" value="TCS90354.1"/>
    <property type="molecule type" value="Genomic_DNA"/>
</dbReference>
<dbReference type="Gene3D" id="3.60.21.10">
    <property type="match status" value="1"/>
</dbReference>
<dbReference type="Pfam" id="PF00149">
    <property type="entry name" value="Metallophos"/>
    <property type="match status" value="1"/>
</dbReference>
<dbReference type="InterPro" id="IPR004843">
    <property type="entry name" value="Calcineurin-like_PHP"/>
</dbReference>
<dbReference type="PANTHER" id="PTHR16509:SF8">
    <property type="entry name" value="MANGANESE-DEPENDENT ADP-RIBOSE_CDP-ALCOHOL DIPHOSPHATASE"/>
    <property type="match status" value="1"/>
</dbReference>
<protein>
    <submittedName>
        <fullName evidence="2">Calcineurin-like phosphoesterase family protein</fullName>
    </submittedName>
</protein>
<proteinExistence type="predicted"/>
<dbReference type="GO" id="GO:0047734">
    <property type="term" value="F:CDP-glycerol diphosphatase activity"/>
    <property type="evidence" value="ECO:0007669"/>
    <property type="project" value="TreeGrafter"/>
</dbReference>
<organism evidence="2 3">
    <name type="scientific">Anseongella ginsenosidimutans</name>
    <dbReference type="NCBI Taxonomy" id="496056"/>
    <lineage>
        <taxon>Bacteria</taxon>
        <taxon>Pseudomonadati</taxon>
        <taxon>Bacteroidota</taxon>
        <taxon>Sphingobacteriia</taxon>
        <taxon>Sphingobacteriales</taxon>
        <taxon>Sphingobacteriaceae</taxon>
        <taxon>Anseongella</taxon>
    </lineage>
</organism>
<dbReference type="AlphaFoldDB" id="A0A4R3KYH4"/>
<dbReference type="GO" id="GO:0030145">
    <property type="term" value="F:manganese ion binding"/>
    <property type="evidence" value="ECO:0007669"/>
    <property type="project" value="TreeGrafter"/>
</dbReference>
<dbReference type="GO" id="GO:0047631">
    <property type="term" value="F:ADP-ribose diphosphatase activity"/>
    <property type="evidence" value="ECO:0007669"/>
    <property type="project" value="TreeGrafter"/>
</dbReference>
<dbReference type="Proteomes" id="UP000295807">
    <property type="component" value="Unassembled WGS sequence"/>
</dbReference>
<comment type="caution">
    <text evidence="2">The sequence shown here is derived from an EMBL/GenBank/DDBJ whole genome shotgun (WGS) entry which is preliminary data.</text>
</comment>